<sequence>MIAHAPTDLKTRDDNYSNCSSNWYSGNSSRILLDAKYDLQHCHPWLQDPPRLEALDPAWANCFQSLDIIDPPRALTAADVVAPTPLKHSIPLSVAAPFPGSQAAQPTPSPTPPASTPAPGGAADSKSARGIPDHLTPAKDPVSADPDAETDAPVATLKHFIDPTPAQNSATSDTNSNEDPGVAAFKPSNDPATANNSATSGAGVVAPKPTGDPASTNDPGTSDPNVDYGPAIVASEPANGPGFPNLATSGPNGGKNSDVVVPQPANHPADPSGSNSTDQQPNRPLPNTNGEPYTSPSVHAAAPVQAPFVTIVDGHDNTQVPASHSSVVIVDSQLITAGYTPTIASSTYIALHTNGDIVLGNSTIHSILPTATPASVPSFLSATITALSNGIAIAGTASTANAPTITNSQTPVSTGSDGLAIGTPTVPHASSGLAPTQGLKGLIPGGLDGGFPAAPGTSSTSNGTAANITWSANGPIFFPGSAGKVQSPGGGPLERLSNNFLKRRRQLFGHLHSGRQPRYRIDRIRRARSVRSQLERDPG</sequence>
<feature type="region of interest" description="Disordered" evidence="1">
    <location>
        <begin position="97"/>
        <end position="298"/>
    </location>
</feature>
<dbReference type="RefSeq" id="XP_037150901.1">
    <property type="nucleotide sequence ID" value="XM_037293248.1"/>
</dbReference>
<name>A0A8H6FAZ9_9LECA</name>
<feature type="compositionally biased region" description="Polar residues" evidence="1">
    <location>
        <begin position="190"/>
        <end position="200"/>
    </location>
</feature>
<reference evidence="2 3" key="1">
    <citation type="journal article" date="2020" name="Genomics">
        <title>Complete, high-quality genomes from long-read metagenomic sequencing of two wolf lichen thalli reveals enigmatic genome architecture.</title>
        <authorList>
            <person name="McKenzie S.K."/>
            <person name="Walston R.F."/>
            <person name="Allen J.L."/>
        </authorList>
    </citation>
    <scope>NUCLEOTIDE SEQUENCE [LARGE SCALE GENOMIC DNA]</scope>
    <source>
        <strain evidence="2">WasteWater1</strain>
    </source>
</reference>
<comment type="caution">
    <text evidence="2">The sequence shown here is derived from an EMBL/GenBank/DDBJ whole genome shotgun (WGS) entry which is preliminary data.</text>
</comment>
<feature type="compositionally biased region" description="Polar residues" evidence="1">
    <location>
        <begin position="213"/>
        <end position="224"/>
    </location>
</feature>
<dbReference type="GeneID" id="59330735"/>
<feature type="compositionally biased region" description="Polar residues" evidence="1">
    <location>
        <begin position="272"/>
        <end position="297"/>
    </location>
</feature>
<feature type="compositionally biased region" description="Polar residues" evidence="1">
    <location>
        <begin position="165"/>
        <end position="178"/>
    </location>
</feature>
<gene>
    <name evidence="2" type="ORF">HO133_002322</name>
</gene>
<evidence type="ECO:0000313" key="2">
    <source>
        <dbReference type="EMBL" id="KAF6221466.1"/>
    </source>
</evidence>
<evidence type="ECO:0000256" key="1">
    <source>
        <dbReference type="SAM" id="MobiDB-lite"/>
    </source>
</evidence>
<keyword evidence="3" id="KW-1185">Reference proteome</keyword>
<organism evidence="2 3">
    <name type="scientific">Letharia lupina</name>
    <dbReference type="NCBI Taxonomy" id="560253"/>
    <lineage>
        <taxon>Eukaryota</taxon>
        <taxon>Fungi</taxon>
        <taxon>Dikarya</taxon>
        <taxon>Ascomycota</taxon>
        <taxon>Pezizomycotina</taxon>
        <taxon>Lecanoromycetes</taxon>
        <taxon>OSLEUM clade</taxon>
        <taxon>Lecanoromycetidae</taxon>
        <taxon>Lecanorales</taxon>
        <taxon>Lecanorineae</taxon>
        <taxon>Parmeliaceae</taxon>
        <taxon>Letharia</taxon>
    </lineage>
</organism>
<dbReference type="AlphaFoldDB" id="A0A8H6FAZ9"/>
<accession>A0A8H6FAZ9</accession>
<protein>
    <submittedName>
        <fullName evidence="2">Uncharacterized protein</fullName>
    </submittedName>
</protein>
<dbReference type="EMBL" id="JACCJB010000014">
    <property type="protein sequence ID" value="KAF6221466.1"/>
    <property type="molecule type" value="Genomic_DNA"/>
</dbReference>
<proteinExistence type="predicted"/>
<dbReference type="Proteomes" id="UP000593566">
    <property type="component" value="Unassembled WGS sequence"/>
</dbReference>
<evidence type="ECO:0000313" key="3">
    <source>
        <dbReference type="Proteomes" id="UP000593566"/>
    </source>
</evidence>
<feature type="compositionally biased region" description="Pro residues" evidence="1">
    <location>
        <begin position="107"/>
        <end position="116"/>
    </location>
</feature>